<accession>A0A3M0LG79</accession>
<comment type="caution">
    <text evidence="2">The sequence shown here is derived from an EMBL/GenBank/DDBJ whole genome shotgun (WGS) entry which is preliminary data.</text>
</comment>
<dbReference type="EMBL" id="QRBI01000097">
    <property type="protein sequence ID" value="RMC18117.1"/>
    <property type="molecule type" value="Genomic_DNA"/>
</dbReference>
<gene>
    <name evidence="2" type="ORF">DUI87_04996</name>
</gene>
<dbReference type="Proteomes" id="UP000269221">
    <property type="component" value="Unassembled WGS sequence"/>
</dbReference>
<protein>
    <submittedName>
        <fullName evidence="2">Uncharacterized protein</fullName>
    </submittedName>
</protein>
<organism evidence="2 3">
    <name type="scientific">Hirundo rustica rustica</name>
    <dbReference type="NCBI Taxonomy" id="333673"/>
    <lineage>
        <taxon>Eukaryota</taxon>
        <taxon>Metazoa</taxon>
        <taxon>Chordata</taxon>
        <taxon>Craniata</taxon>
        <taxon>Vertebrata</taxon>
        <taxon>Euteleostomi</taxon>
        <taxon>Archelosauria</taxon>
        <taxon>Archosauria</taxon>
        <taxon>Dinosauria</taxon>
        <taxon>Saurischia</taxon>
        <taxon>Theropoda</taxon>
        <taxon>Coelurosauria</taxon>
        <taxon>Aves</taxon>
        <taxon>Neognathae</taxon>
        <taxon>Neoaves</taxon>
        <taxon>Telluraves</taxon>
        <taxon>Australaves</taxon>
        <taxon>Passeriformes</taxon>
        <taxon>Sylvioidea</taxon>
        <taxon>Hirundinidae</taxon>
        <taxon>Hirundo</taxon>
    </lineage>
</organism>
<evidence type="ECO:0000313" key="3">
    <source>
        <dbReference type="Proteomes" id="UP000269221"/>
    </source>
</evidence>
<feature type="region of interest" description="Disordered" evidence="1">
    <location>
        <begin position="79"/>
        <end position="102"/>
    </location>
</feature>
<evidence type="ECO:0000313" key="2">
    <source>
        <dbReference type="EMBL" id="RMC18117.1"/>
    </source>
</evidence>
<evidence type="ECO:0000256" key="1">
    <source>
        <dbReference type="SAM" id="MobiDB-lite"/>
    </source>
</evidence>
<proteinExistence type="predicted"/>
<reference evidence="2 3" key="1">
    <citation type="submission" date="2018-07" db="EMBL/GenBank/DDBJ databases">
        <title>A high quality draft genome assembly of the barn swallow (H. rustica rustica).</title>
        <authorList>
            <person name="Formenti G."/>
            <person name="Chiara M."/>
            <person name="Poveda L."/>
            <person name="Francoijs K.-J."/>
            <person name="Bonisoli-Alquati A."/>
            <person name="Canova L."/>
            <person name="Gianfranceschi L."/>
            <person name="Horner D.S."/>
            <person name="Saino N."/>
        </authorList>
    </citation>
    <scope>NUCLEOTIDE SEQUENCE [LARGE SCALE GENOMIC DNA]</scope>
    <source>
        <strain evidence="2">Chelidonia</strain>
        <tissue evidence="2">Blood</tissue>
    </source>
</reference>
<dbReference type="OrthoDB" id="276744at2759"/>
<keyword evidence="3" id="KW-1185">Reference proteome</keyword>
<sequence>MERLEGVQGRDTKATRGMEHLSCGEEGKLKELRLFSLEKRRLLRDLIVVFQYLKEAPITERDFLQDLVLVRGQRREIEGEASATDRRRDSRGSFVWGPEMRRTTRQKERPCIHQLVFCKDETSIGDSPGSHL</sequence>
<dbReference type="AlphaFoldDB" id="A0A3M0LG79"/>
<name>A0A3M0LG79_HIRRU</name>
<feature type="compositionally biased region" description="Basic and acidic residues" evidence="1">
    <location>
        <begin position="79"/>
        <end position="91"/>
    </location>
</feature>